<evidence type="ECO:0000256" key="3">
    <source>
        <dbReference type="ARBA" id="ARBA00022801"/>
    </source>
</evidence>
<evidence type="ECO:0000256" key="1">
    <source>
        <dbReference type="ARBA" id="ARBA00010759"/>
    </source>
</evidence>
<keyword evidence="5 6" id="KW-0408">Iron</keyword>
<dbReference type="InterPro" id="IPR036821">
    <property type="entry name" value="Peptide_deformylase_sf"/>
</dbReference>
<dbReference type="CDD" id="cd00487">
    <property type="entry name" value="Pep_deformylase"/>
    <property type="match status" value="1"/>
</dbReference>
<evidence type="ECO:0000256" key="6">
    <source>
        <dbReference type="HAMAP-Rule" id="MF_00163"/>
    </source>
</evidence>
<organism evidence="7 8">
    <name type="scientific">Sporosarcina siberiensis</name>
    <dbReference type="NCBI Taxonomy" id="1365606"/>
    <lineage>
        <taxon>Bacteria</taxon>
        <taxon>Bacillati</taxon>
        <taxon>Bacillota</taxon>
        <taxon>Bacilli</taxon>
        <taxon>Bacillales</taxon>
        <taxon>Caryophanaceae</taxon>
        <taxon>Sporosarcina</taxon>
    </lineage>
</organism>
<evidence type="ECO:0000256" key="5">
    <source>
        <dbReference type="ARBA" id="ARBA00023004"/>
    </source>
</evidence>
<dbReference type="PANTHER" id="PTHR10458">
    <property type="entry name" value="PEPTIDE DEFORMYLASE"/>
    <property type="match status" value="1"/>
</dbReference>
<dbReference type="NCBIfam" id="TIGR00079">
    <property type="entry name" value="pept_deformyl"/>
    <property type="match status" value="1"/>
</dbReference>
<evidence type="ECO:0000313" key="8">
    <source>
        <dbReference type="Proteomes" id="UP001597218"/>
    </source>
</evidence>
<gene>
    <name evidence="6 7" type="primary">def</name>
    <name evidence="7" type="ORF">ACFSFY_13360</name>
</gene>
<keyword evidence="2 6" id="KW-0479">Metal-binding</keyword>
<sequence>MIQMKDIVREGHPALRKKAVEVEFPLTDKTREISEELLQYLINSHDPDIADKYNLRAGIGLAAPQIDVSKRIFALHITEIEGEPLSFVAINPKIVSHSVEQTYLSSGEGCLSVDRDIKGFVPRYKRITISAYDLEGKSFKKRLKGLAAIAFQHELDHLNGVMFYDHINKNDPFQEIPNAVPFDRD</sequence>
<keyword evidence="4 6" id="KW-0648">Protein biosynthesis</keyword>
<comment type="function">
    <text evidence="6">Removes the formyl group from the N-terminal Met of newly synthesized proteins. Requires at least a dipeptide for an efficient rate of reaction. N-terminal L-methionine is a prerequisite for activity but the enzyme has broad specificity at other positions.</text>
</comment>
<dbReference type="Gene3D" id="3.90.45.10">
    <property type="entry name" value="Peptide deformylase"/>
    <property type="match status" value="1"/>
</dbReference>
<dbReference type="Proteomes" id="UP001597218">
    <property type="component" value="Unassembled WGS sequence"/>
</dbReference>
<dbReference type="HAMAP" id="MF_00163">
    <property type="entry name" value="Pep_deformylase"/>
    <property type="match status" value="1"/>
</dbReference>
<name>A0ABW4SJ45_9BACL</name>
<feature type="binding site" evidence="6">
    <location>
        <position position="153"/>
    </location>
    <ligand>
        <name>Fe cation</name>
        <dbReference type="ChEBI" id="CHEBI:24875"/>
    </ligand>
</feature>
<dbReference type="Pfam" id="PF01327">
    <property type="entry name" value="Pep_deformylase"/>
    <property type="match status" value="1"/>
</dbReference>
<feature type="binding site" evidence="6">
    <location>
        <position position="157"/>
    </location>
    <ligand>
        <name>Fe cation</name>
        <dbReference type="ChEBI" id="CHEBI:24875"/>
    </ligand>
</feature>
<reference evidence="8" key="1">
    <citation type="journal article" date="2019" name="Int. J. Syst. Evol. Microbiol.">
        <title>The Global Catalogue of Microorganisms (GCM) 10K type strain sequencing project: providing services to taxonomists for standard genome sequencing and annotation.</title>
        <authorList>
            <consortium name="The Broad Institute Genomics Platform"/>
            <consortium name="The Broad Institute Genome Sequencing Center for Infectious Disease"/>
            <person name="Wu L."/>
            <person name="Ma J."/>
        </authorList>
    </citation>
    <scope>NUCLEOTIDE SEQUENCE [LARGE SCALE GENOMIC DNA]</scope>
    <source>
        <strain evidence="8">CGMCC 4.7177</strain>
    </source>
</reference>
<evidence type="ECO:0000256" key="2">
    <source>
        <dbReference type="ARBA" id="ARBA00022723"/>
    </source>
</evidence>
<feature type="binding site" evidence="6">
    <location>
        <position position="110"/>
    </location>
    <ligand>
        <name>Fe cation</name>
        <dbReference type="ChEBI" id="CHEBI:24875"/>
    </ligand>
</feature>
<feature type="active site" evidence="6">
    <location>
        <position position="154"/>
    </location>
</feature>
<dbReference type="SUPFAM" id="SSF56420">
    <property type="entry name" value="Peptide deformylase"/>
    <property type="match status" value="1"/>
</dbReference>
<dbReference type="InterPro" id="IPR023635">
    <property type="entry name" value="Peptide_deformylase"/>
</dbReference>
<evidence type="ECO:0000256" key="4">
    <source>
        <dbReference type="ARBA" id="ARBA00022917"/>
    </source>
</evidence>
<dbReference type="EC" id="3.5.1.88" evidence="6"/>
<protein>
    <recommendedName>
        <fullName evidence="6">Peptide deformylase</fullName>
        <shortName evidence="6">PDF</shortName>
        <ecNumber evidence="6">3.5.1.88</ecNumber>
    </recommendedName>
    <alternativeName>
        <fullName evidence="6">Polypeptide deformylase</fullName>
    </alternativeName>
</protein>
<dbReference type="GO" id="GO:0042586">
    <property type="term" value="F:peptide deformylase activity"/>
    <property type="evidence" value="ECO:0007669"/>
    <property type="project" value="UniProtKB-EC"/>
</dbReference>
<dbReference type="PANTHER" id="PTHR10458:SF8">
    <property type="entry name" value="PEPTIDE DEFORMYLASE 2"/>
    <property type="match status" value="1"/>
</dbReference>
<proteinExistence type="inferred from homology"/>
<comment type="cofactor">
    <cofactor evidence="6">
        <name>Fe(2+)</name>
        <dbReference type="ChEBI" id="CHEBI:29033"/>
    </cofactor>
    <text evidence="6">Binds 1 Fe(2+) ion.</text>
</comment>
<dbReference type="RefSeq" id="WP_381538801.1">
    <property type="nucleotide sequence ID" value="NZ_JBHUGI010000032.1"/>
</dbReference>
<comment type="caution">
    <text evidence="7">The sequence shown here is derived from an EMBL/GenBank/DDBJ whole genome shotgun (WGS) entry which is preliminary data.</text>
</comment>
<accession>A0ABW4SJ45</accession>
<dbReference type="EMBL" id="JBHUGI010000032">
    <property type="protein sequence ID" value="MFD1929025.1"/>
    <property type="molecule type" value="Genomic_DNA"/>
</dbReference>
<comment type="similarity">
    <text evidence="1 6">Belongs to the polypeptide deformylase family.</text>
</comment>
<evidence type="ECO:0000313" key="7">
    <source>
        <dbReference type="EMBL" id="MFD1929025.1"/>
    </source>
</evidence>
<comment type="catalytic activity">
    <reaction evidence="6">
        <text>N-terminal N-formyl-L-methionyl-[peptide] + H2O = N-terminal L-methionyl-[peptide] + formate</text>
        <dbReference type="Rhea" id="RHEA:24420"/>
        <dbReference type="Rhea" id="RHEA-COMP:10639"/>
        <dbReference type="Rhea" id="RHEA-COMP:10640"/>
        <dbReference type="ChEBI" id="CHEBI:15377"/>
        <dbReference type="ChEBI" id="CHEBI:15740"/>
        <dbReference type="ChEBI" id="CHEBI:49298"/>
        <dbReference type="ChEBI" id="CHEBI:64731"/>
        <dbReference type="EC" id="3.5.1.88"/>
    </reaction>
</comment>
<keyword evidence="8" id="KW-1185">Reference proteome</keyword>
<dbReference type="PRINTS" id="PR01576">
    <property type="entry name" value="PDEFORMYLASE"/>
</dbReference>
<keyword evidence="3 6" id="KW-0378">Hydrolase</keyword>
<dbReference type="PIRSF" id="PIRSF004749">
    <property type="entry name" value="Pep_def"/>
    <property type="match status" value="1"/>
</dbReference>